<feature type="transmembrane region" description="Helical" evidence="1">
    <location>
        <begin position="12"/>
        <end position="30"/>
    </location>
</feature>
<dbReference type="InterPro" id="IPR038690">
    <property type="entry name" value="NusG_2_sf"/>
</dbReference>
<evidence type="ECO:0000313" key="3">
    <source>
        <dbReference type="Proteomes" id="UP000649151"/>
    </source>
</evidence>
<organism evidence="2 3">
    <name type="scientific">Clostridium facile</name>
    <dbReference type="NCBI Taxonomy" id="2763035"/>
    <lineage>
        <taxon>Bacteria</taxon>
        <taxon>Bacillati</taxon>
        <taxon>Bacillota</taxon>
        <taxon>Clostridia</taxon>
        <taxon>Eubacteriales</taxon>
        <taxon>Clostridiaceae</taxon>
        <taxon>Clostridium</taxon>
    </lineage>
</organism>
<sequence>MNQNKNQKIRIVEIVIILLIVGVCAGIFAWQKLYQKPALYAEIYQNDQLVEKISLSDTEDKILTLDEQGRVHVEIKDHQIRFYQVDCPDKICEHTGWLSKSGDRAVCMPNRFYIQLSGEDKT</sequence>
<evidence type="ECO:0000313" key="2">
    <source>
        <dbReference type="EMBL" id="MBC5786813.1"/>
    </source>
</evidence>
<dbReference type="Pfam" id="PF07009">
    <property type="entry name" value="NusG_II"/>
    <property type="match status" value="1"/>
</dbReference>
<evidence type="ECO:0000256" key="1">
    <source>
        <dbReference type="SAM" id="Phobius"/>
    </source>
</evidence>
<dbReference type="Proteomes" id="UP000649151">
    <property type="component" value="Unassembled WGS sequence"/>
</dbReference>
<keyword evidence="1" id="KW-0812">Transmembrane</keyword>
<keyword evidence="1" id="KW-0472">Membrane</keyword>
<name>A0ABR7INZ0_9CLOT</name>
<protein>
    <submittedName>
        <fullName evidence="2">NusG domain II-containing protein</fullName>
    </submittedName>
</protein>
<keyword evidence="1" id="KW-1133">Transmembrane helix</keyword>
<comment type="caution">
    <text evidence="2">The sequence shown here is derived from an EMBL/GenBank/DDBJ whole genome shotgun (WGS) entry which is preliminary data.</text>
</comment>
<gene>
    <name evidence="2" type="ORF">H8Z77_02100</name>
</gene>
<dbReference type="RefSeq" id="WP_069988440.1">
    <property type="nucleotide sequence ID" value="NZ_JACOQK010000001.1"/>
</dbReference>
<dbReference type="EMBL" id="JACOQK010000001">
    <property type="protein sequence ID" value="MBC5786813.1"/>
    <property type="molecule type" value="Genomic_DNA"/>
</dbReference>
<reference evidence="2 3" key="1">
    <citation type="submission" date="2020-08" db="EMBL/GenBank/DDBJ databases">
        <title>Genome public.</title>
        <authorList>
            <person name="Liu C."/>
            <person name="Sun Q."/>
        </authorList>
    </citation>
    <scope>NUCLEOTIDE SEQUENCE [LARGE SCALE GENOMIC DNA]</scope>
    <source>
        <strain evidence="2 3">NSJ-27</strain>
    </source>
</reference>
<keyword evidence="3" id="KW-1185">Reference proteome</keyword>
<proteinExistence type="predicted"/>
<accession>A0ABR7INZ0</accession>
<dbReference type="Gene3D" id="2.60.320.10">
    <property type="entry name" value="N-utilization substance G protein NusG, insert domain"/>
    <property type="match status" value="1"/>
</dbReference>
<dbReference type="CDD" id="cd09846">
    <property type="entry name" value="DUF1312"/>
    <property type="match status" value="1"/>
</dbReference>